<evidence type="ECO:0000313" key="8">
    <source>
        <dbReference type="Proteomes" id="UP000228758"/>
    </source>
</evidence>
<dbReference type="SUPFAM" id="SSF46785">
    <property type="entry name" value="Winged helix' DNA-binding domain"/>
    <property type="match status" value="1"/>
</dbReference>
<reference evidence="7 8" key="1">
    <citation type="submission" date="2017-11" db="EMBL/GenBank/DDBJ databases">
        <title>Genomic Encyclopedia of Archaeal and Bacterial Type Strains, Phase II (KMG-II): From Individual Species to Whole Genera.</title>
        <authorList>
            <person name="Goeker M."/>
        </authorList>
    </citation>
    <scope>NUCLEOTIDE SEQUENCE [LARGE SCALE GENOMIC DNA]</scope>
    <source>
        <strain evidence="7 8">DSM 27393</strain>
    </source>
</reference>
<evidence type="ECO:0000256" key="2">
    <source>
        <dbReference type="ARBA" id="ARBA00023015"/>
    </source>
</evidence>
<gene>
    <name evidence="7" type="ORF">CLV46_2186</name>
</gene>
<dbReference type="InterPro" id="IPR005119">
    <property type="entry name" value="LysR_subst-bd"/>
</dbReference>
<evidence type="ECO:0000259" key="6">
    <source>
        <dbReference type="PROSITE" id="PS50931"/>
    </source>
</evidence>
<dbReference type="InterPro" id="IPR050176">
    <property type="entry name" value="LTTR"/>
</dbReference>
<dbReference type="InterPro" id="IPR017685">
    <property type="entry name" value="ArgP"/>
</dbReference>
<evidence type="ECO:0000256" key="3">
    <source>
        <dbReference type="ARBA" id="ARBA00023125"/>
    </source>
</evidence>
<dbReference type="OrthoDB" id="3252676at2"/>
<keyword evidence="3" id="KW-0238">DNA-binding</keyword>
<feature type="domain" description="HTH lysR-type" evidence="6">
    <location>
        <begin position="1"/>
        <end position="59"/>
    </location>
</feature>
<dbReference type="PANTHER" id="PTHR30579:SF2">
    <property type="entry name" value="HTH-TYPE TRANSCRIPTIONAL REGULATOR ARGP"/>
    <property type="match status" value="1"/>
</dbReference>
<keyword evidence="8" id="KW-1185">Reference proteome</keyword>
<evidence type="ECO:0000256" key="5">
    <source>
        <dbReference type="ARBA" id="ARBA00023163"/>
    </source>
</evidence>
<dbReference type="RefSeq" id="WP_100364784.1">
    <property type="nucleotide sequence ID" value="NZ_PGFF01000001.1"/>
</dbReference>
<protein>
    <submittedName>
        <fullName evidence="7">LysR family transcriptional regulator (Chromosome initiation inhibitor)</fullName>
    </submittedName>
</protein>
<dbReference type="PANTHER" id="PTHR30579">
    <property type="entry name" value="TRANSCRIPTIONAL REGULATOR"/>
    <property type="match status" value="1"/>
</dbReference>
<evidence type="ECO:0000313" key="7">
    <source>
        <dbReference type="EMBL" id="PJJ72613.1"/>
    </source>
</evidence>
<dbReference type="Pfam" id="PF00126">
    <property type="entry name" value="HTH_1"/>
    <property type="match status" value="1"/>
</dbReference>
<dbReference type="GO" id="GO:0003677">
    <property type="term" value="F:DNA binding"/>
    <property type="evidence" value="ECO:0007669"/>
    <property type="project" value="UniProtKB-KW"/>
</dbReference>
<dbReference type="NCBIfam" id="NF002964">
    <property type="entry name" value="PRK03635.1"/>
    <property type="match status" value="1"/>
</dbReference>
<dbReference type="GO" id="GO:0003700">
    <property type="term" value="F:DNA-binding transcription factor activity"/>
    <property type="evidence" value="ECO:0007669"/>
    <property type="project" value="InterPro"/>
</dbReference>
<dbReference type="EMBL" id="PGFF01000001">
    <property type="protein sequence ID" value="PJJ72613.1"/>
    <property type="molecule type" value="Genomic_DNA"/>
</dbReference>
<evidence type="ECO:0000256" key="1">
    <source>
        <dbReference type="ARBA" id="ARBA00009437"/>
    </source>
</evidence>
<dbReference type="Proteomes" id="UP000228758">
    <property type="component" value="Unassembled WGS sequence"/>
</dbReference>
<comment type="similarity">
    <text evidence="1">Belongs to the LysR transcriptional regulatory family.</text>
</comment>
<dbReference type="InterPro" id="IPR036388">
    <property type="entry name" value="WH-like_DNA-bd_sf"/>
</dbReference>
<dbReference type="Pfam" id="PF03466">
    <property type="entry name" value="LysR_substrate"/>
    <property type="match status" value="1"/>
</dbReference>
<dbReference type="AlphaFoldDB" id="A0A2M9CL42"/>
<evidence type="ECO:0000256" key="4">
    <source>
        <dbReference type="ARBA" id="ARBA00023159"/>
    </source>
</evidence>
<proteinExistence type="inferred from homology"/>
<dbReference type="InterPro" id="IPR036390">
    <property type="entry name" value="WH_DNA-bd_sf"/>
</dbReference>
<keyword evidence="4" id="KW-0010">Activator</keyword>
<keyword evidence="2" id="KW-0805">Transcription regulation</keyword>
<dbReference type="SUPFAM" id="SSF53850">
    <property type="entry name" value="Periplasmic binding protein-like II"/>
    <property type="match status" value="1"/>
</dbReference>
<organism evidence="7 8">
    <name type="scientific">Diaminobutyricimonas aerilata</name>
    <dbReference type="NCBI Taxonomy" id="1162967"/>
    <lineage>
        <taxon>Bacteria</taxon>
        <taxon>Bacillati</taxon>
        <taxon>Actinomycetota</taxon>
        <taxon>Actinomycetes</taxon>
        <taxon>Micrococcales</taxon>
        <taxon>Microbacteriaceae</taxon>
        <taxon>Diaminobutyricimonas</taxon>
    </lineage>
</organism>
<keyword evidence="5" id="KW-0804">Transcription</keyword>
<name>A0A2M9CL42_9MICO</name>
<dbReference type="PROSITE" id="PS50931">
    <property type="entry name" value="HTH_LYSR"/>
    <property type="match status" value="1"/>
</dbReference>
<dbReference type="InterPro" id="IPR000847">
    <property type="entry name" value="LysR_HTH_N"/>
</dbReference>
<dbReference type="Gene3D" id="3.40.190.290">
    <property type="match status" value="1"/>
</dbReference>
<accession>A0A2M9CL42</accession>
<comment type="caution">
    <text evidence="7">The sequence shown here is derived from an EMBL/GenBank/DDBJ whole genome shotgun (WGS) entry which is preliminary data.</text>
</comment>
<dbReference type="NCBIfam" id="TIGR03298">
    <property type="entry name" value="argP"/>
    <property type="match status" value="1"/>
</dbReference>
<sequence length="292" mass="31506">MQLHPEQLRALAAIADEGSFEAAAARLGVTPSAVSQRMRALETEVGRVVVRRSRPVQLTDAGRLLVRHARQLALLDAELAAAIGPSGARPRVTVVVNADSLATWALDAFTPLDGVSVELLREDQAHSLEPLRDGTAMAAITSEATPVAGCTSEPLGVMRYRPLATPAFAERWFADGRGLADAPIVVFDRKDDLQDLHLRRRRVDPALPPRSYVPSSHDFLRAVELGMGWGMLPDEQSAEALAAGRLVRIDGDRHLDVALHWQQWRLRSAPLDAVAAAVRAASSVLRDSPVAG</sequence>
<dbReference type="Gene3D" id="1.10.10.10">
    <property type="entry name" value="Winged helix-like DNA-binding domain superfamily/Winged helix DNA-binding domain"/>
    <property type="match status" value="1"/>
</dbReference>